<dbReference type="GO" id="GO:0005886">
    <property type="term" value="C:plasma membrane"/>
    <property type="evidence" value="ECO:0007669"/>
    <property type="project" value="TreeGrafter"/>
</dbReference>
<dbReference type="CDD" id="cd09487">
    <property type="entry name" value="SAM_superfamily"/>
    <property type="match status" value="1"/>
</dbReference>
<feature type="region of interest" description="Disordered" evidence="2">
    <location>
        <begin position="160"/>
        <end position="180"/>
    </location>
</feature>
<dbReference type="SMART" id="SM00454">
    <property type="entry name" value="SAM"/>
    <property type="match status" value="1"/>
</dbReference>
<feature type="compositionally biased region" description="Basic and acidic residues" evidence="2">
    <location>
        <begin position="71"/>
        <end position="81"/>
    </location>
</feature>
<organism evidence="4 5">
    <name type="scientific">Acropora cervicornis</name>
    <name type="common">Staghorn coral</name>
    <dbReference type="NCBI Taxonomy" id="6130"/>
    <lineage>
        <taxon>Eukaryota</taxon>
        <taxon>Metazoa</taxon>
        <taxon>Cnidaria</taxon>
        <taxon>Anthozoa</taxon>
        <taxon>Hexacorallia</taxon>
        <taxon>Scleractinia</taxon>
        <taxon>Astrocoeniina</taxon>
        <taxon>Acroporidae</taxon>
        <taxon>Acropora</taxon>
    </lineage>
</organism>
<sequence length="614" mass="70018">MDWTNEDVVKWLSEIGLSKYAKIFQGYLVNGAVLMQMDESLLDDLGVTDVNDRGVLLSAREKLSSLKIEDEETLSRTENDSLRQSVNQPQNKTRPSDTTVGEFDDDAGNDNNNDDEYDDDDDELVQQLEPISDDEESTIDQQIVWDEEFQANYVINLSDSGKYNGSSSQEDLTFTDTDDDDEFDIYDGDKDEKDDLPSPEVSAVASRATQMVELLSSDNLALREKLENMQSKMNNLQMAECELQSMRTAYNELQVSCRNRESLENSTLAKMERELGRVLKSNEELQEELLNYKNEVEGDKKTLEKHRSDLQLKNNVIQQLINQQNSFVSIRDELENTITQQRRQIEDLLKDKEQLYAQLVQSHERTAFLQKELQPYHASPPKKVHGKEKGKVTKGTGLVTEEKMLINHRHTNSTDEGIAEIDGPINSPVLLELLKEKDATIQKLEDQLSRLEQTLQQEGTSRNLAIRAVSMPQEARIAALEQSIEESEKIITECRGQNLKSIEELYVANRRCADLEAIIKSLHSQLADKSARIHVLQNHNEDNDSDELNEPEWPLDRDFSRTDFAQLRDFAGDSYAESLDSGMSLTTTIDTTVTESEFKTKEDPDQVSVHFWSV</sequence>
<feature type="coiled-coil region" evidence="1">
    <location>
        <begin position="212"/>
        <end position="365"/>
    </location>
</feature>
<feature type="compositionally biased region" description="Acidic residues" evidence="2">
    <location>
        <begin position="102"/>
        <end position="120"/>
    </location>
</feature>
<dbReference type="Gene3D" id="1.10.150.50">
    <property type="entry name" value="Transcription Factor, Ets-1"/>
    <property type="match status" value="1"/>
</dbReference>
<proteinExistence type="predicted"/>
<dbReference type="PANTHER" id="PTHR14826:SF14">
    <property type="entry name" value="ANGIOMOTIN_C DOMAIN-CONTAINING PROTEIN"/>
    <property type="match status" value="1"/>
</dbReference>
<dbReference type="AlphaFoldDB" id="A0AAD9VA89"/>
<dbReference type="Pfam" id="PF07647">
    <property type="entry name" value="SAM_2"/>
    <property type="match status" value="1"/>
</dbReference>
<protein>
    <submittedName>
        <fullName evidence="4">Angiomotin</fullName>
    </submittedName>
</protein>
<reference evidence="4" key="1">
    <citation type="journal article" date="2023" name="G3 (Bethesda)">
        <title>Whole genome assembly and annotation of the endangered Caribbean coral Acropora cervicornis.</title>
        <authorList>
            <person name="Selwyn J.D."/>
            <person name="Vollmer S.V."/>
        </authorList>
    </citation>
    <scope>NUCLEOTIDE SEQUENCE</scope>
    <source>
        <strain evidence="4">K2</strain>
    </source>
</reference>
<feature type="domain" description="SAM" evidence="3">
    <location>
        <begin position="3"/>
        <end position="66"/>
    </location>
</feature>
<dbReference type="Proteomes" id="UP001249851">
    <property type="component" value="Unassembled WGS sequence"/>
</dbReference>
<evidence type="ECO:0000313" key="5">
    <source>
        <dbReference type="Proteomes" id="UP001249851"/>
    </source>
</evidence>
<dbReference type="PROSITE" id="PS50105">
    <property type="entry name" value="SAM_DOMAIN"/>
    <property type="match status" value="1"/>
</dbReference>
<feature type="compositionally biased region" description="Polar residues" evidence="2">
    <location>
        <begin position="160"/>
        <end position="169"/>
    </location>
</feature>
<evidence type="ECO:0000256" key="2">
    <source>
        <dbReference type="SAM" id="MobiDB-lite"/>
    </source>
</evidence>
<dbReference type="InterPro" id="IPR051747">
    <property type="entry name" value="Angiomotin-like"/>
</dbReference>
<dbReference type="GO" id="GO:0030334">
    <property type="term" value="P:regulation of cell migration"/>
    <property type="evidence" value="ECO:0007669"/>
    <property type="project" value="TreeGrafter"/>
</dbReference>
<reference evidence="4" key="2">
    <citation type="journal article" date="2023" name="Science">
        <title>Genomic signatures of disease resistance in endangered staghorn corals.</title>
        <authorList>
            <person name="Vollmer S.V."/>
            <person name="Selwyn J.D."/>
            <person name="Despard B.A."/>
            <person name="Roesel C.L."/>
        </authorList>
    </citation>
    <scope>NUCLEOTIDE SEQUENCE</scope>
    <source>
        <strain evidence="4">K2</strain>
    </source>
</reference>
<dbReference type="GO" id="GO:0005923">
    <property type="term" value="C:bicellular tight junction"/>
    <property type="evidence" value="ECO:0007669"/>
    <property type="project" value="TreeGrafter"/>
</dbReference>
<accession>A0AAD9VA89</accession>
<keyword evidence="5" id="KW-1185">Reference proteome</keyword>
<comment type="caution">
    <text evidence="4">The sequence shown here is derived from an EMBL/GenBank/DDBJ whole genome shotgun (WGS) entry which is preliminary data.</text>
</comment>
<keyword evidence="1" id="KW-0175">Coiled coil</keyword>
<dbReference type="EMBL" id="JARQWQ010000016">
    <property type="protein sequence ID" value="KAK2566540.1"/>
    <property type="molecule type" value="Genomic_DNA"/>
</dbReference>
<feature type="region of interest" description="Disordered" evidence="2">
    <location>
        <begin position="71"/>
        <end position="120"/>
    </location>
</feature>
<evidence type="ECO:0000256" key="1">
    <source>
        <dbReference type="SAM" id="Coils"/>
    </source>
</evidence>
<evidence type="ECO:0000259" key="3">
    <source>
        <dbReference type="PROSITE" id="PS50105"/>
    </source>
</evidence>
<dbReference type="InterPro" id="IPR013761">
    <property type="entry name" value="SAM/pointed_sf"/>
</dbReference>
<feature type="compositionally biased region" description="Polar residues" evidence="2">
    <location>
        <begin position="82"/>
        <end position="99"/>
    </location>
</feature>
<dbReference type="GO" id="GO:0030036">
    <property type="term" value="P:actin cytoskeleton organization"/>
    <property type="evidence" value="ECO:0007669"/>
    <property type="project" value="TreeGrafter"/>
</dbReference>
<dbReference type="PANTHER" id="PTHR14826">
    <property type="entry name" value="ANGIOMOTIN"/>
    <property type="match status" value="1"/>
</dbReference>
<feature type="coiled-coil region" evidence="1">
    <location>
        <begin position="434"/>
        <end position="497"/>
    </location>
</feature>
<dbReference type="SUPFAM" id="SSF47769">
    <property type="entry name" value="SAM/Pointed domain"/>
    <property type="match status" value="1"/>
</dbReference>
<dbReference type="GO" id="GO:0031410">
    <property type="term" value="C:cytoplasmic vesicle"/>
    <property type="evidence" value="ECO:0007669"/>
    <property type="project" value="TreeGrafter"/>
</dbReference>
<gene>
    <name evidence="4" type="ORF">P5673_009165</name>
</gene>
<dbReference type="Pfam" id="PF12240">
    <property type="entry name" value="Angiomotin_C"/>
    <property type="match status" value="1"/>
</dbReference>
<dbReference type="InterPro" id="IPR024646">
    <property type="entry name" value="Angiomotin_C"/>
</dbReference>
<name>A0AAD9VA89_ACRCE</name>
<evidence type="ECO:0000313" key="4">
    <source>
        <dbReference type="EMBL" id="KAK2566540.1"/>
    </source>
</evidence>
<dbReference type="InterPro" id="IPR001660">
    <property type="entry name" value="SAM"/>
</dbReference>